<organism evidence="1">
    <name type="scientific">Tetraselmis chuii</name>
    <dbReference type="NCBI Taxonomy" id="63592"/>
    <lineage>
        <taxon>Eukaryota</taxon>
        <taxon>Viridiplantae</taxon>
        <taxon>Chlorophyta</taxon>
        <taxon>core chlorophytes</taxon>
        <taxon>Chlorodendrophyceae</taxon>
        <taxon>Chlorodendrales</taxon>
        <taxon>Chlorodendraceae</taxon>
        <taxon>Tetraselmis</taxon>
    </lineage>
</organism>
<dbReference type="EMBL" id="HBGG01028783">
    <property type="protein sequence ID" value="CAD9212652.1"/>
    <property type="molecule type" value="Transcribed_RNA"/>
</dbReference>
<accession>A0A7S1SY48</accession>
<sequence length="169" mass="16917">MLLKALGRSDEADMTSLTSIDEILGASEQQIGAFGDSSQPALASTASRTQLFSQQTSLGRLRASTDSAFPPNTSAAAVAAANGAAGFASAEARVGAASSAFASADARIGVASPLADAIAATEKHGVPPSQALSIDLGFAAAPSVVQQRPMKKASSKDANGFILPTPIKE</sequence>
<dbReference type="AlphaFoldDB" id="A0A7S1SY48"/>
<proteinExistence type="predicted"/>
<reference evidence="1" key="1">
    <citation type="submission" date="2021-01" db="EMBL/GenBank/DDBJ databases">
        <authorList>
            <person name="Corre E."/>
            <person name="Pelletier E."/>
            <person name="Niang G."/>
            <person name="Scheremetjew M."/>
            <person name="Finn R."/>
            <person name="Kale V."/>
            <person name="Holt S."/>
            <person name="Cochrane G."/>
            <person name="Meng A."/>
            <person name="Brown T."/>
            <person name="Cohen L."/>
        </authorList>
    </citation>
    <scope>NUCLEOTIDE SEQUENCE</scope>
    <source>
        <strain evidence="1">PLY429</strain>
    </source>
</reference>
<evidence type="ECO:0000313" key="1">
    <source>
        <dbReference type="EMBL" id="CAD9212652.1"/>
    </source>
</evidence>
<name>A0A7S1SY48_9CHLO</name>
<gene>
    <name evidence="1" type="ORF">TCHU04912_LOCUS14891</name>
</gene>
<protein>
    <submittedName>
        <fullName evidence="1">Uncharacterized protein</fullName>
    </submittedName>
</protein>